<evidence type="ECO:0000313" key="1">
    <source>
        <dbReference type="EMBL" id="AAU25483.1"/>
    </source>
</evidence>
<dbReference type="HOGENOM" id="CLU_2713972_0_0_9"/>
<dbReference type="EMBL" id="CP000002">
    <property type="protein sequence ID" value="AAU25483.1"/>
    <property type="molecule type" value="Genomic_DNA"/>
</dbReference>
<name>Q62P28_BACLD</name>
<organism evidence="1 2">
    <name type="scientific">Bacillus licheniformis (strain ATCC 14580 / DSM 13 / JCM 2505 / CCUG 7422 / NBRC 12200 / NCIMB 9375 / NCTC 10341 / NRRL NRS-1264 / Gibson 46)</name>
    <dbReference type="NCBI Taxonomy" id="279010"/>
    <lineage>
        <taxon>Bacteria</taxon>
        <taxon>Bacillati</taxon>
        <taxon>Bacillota</taxon>
        <taxon>Bacilli</taxon>
        <taxon>Bacillales</taxon>
        <taxon>Bacillaceae</taxon>
        <taxon>Bacillus</taxon>
    </lineage>
</organism>
<dbReference type="AlphaFoldDB" id="Q62P28"/>
<sequence>MVSKGLRPKAPPPFRRKAIETDTEESVWGCWHQRWSAMPLKRLNQSGLVPLKRVKLEKVKQPMYRAKGKAAP</sequence>
<gene>
    <name evidence="1" type="ordered locus">BL05364</name>
</gene>
<proteinExistence type="predicted"/>
<protein>
    <submittedName>
        <fullName evidence="1">Uncharacterized protein</fullName>
    </submittedName>
</protein>
<evidence type="ECO:0000313" key="2">
    <source>
        <dbReference type="Proteomes" id="UP000000606"/>
    </source>
</evidence>
<reference evidence="1 2" key="1">
    <citation type="journal article" date="2004" name="Genome Biol.">
        <title>Complete genome sequence of the industrial bacterium Bacillus licheniformis and comparisons with closely related Bacillus species.</title>
        <authorList>
            <person name="Rey M.W."/>
            <person name="Ramaiya P."/>
            <person name="Nelson B.A."/>
            <person name="Brody-Karpin S.D."/>
            <person name="Zaretsky E.J."/>
            <person name="Tang M."/>
            <person name="Lopez de Leon A."/>
            <person name="Xiang H."/>
            <person name="Gusti V."/>
            <person name="Clausen I.G."/>
            <person name="Olsen P.B."/>
            <person name="Rasmussen M.D."/>
            <person name="Andersen J.T."/>
            <person name="Jorgensen P.L."/>
            <person name="Larsen T.S."/>
            <person name="Sorokin A."/>
            <person name="Bolotin A."/>
            <person name="Lapidus A."/>
            <person name="Galleron N."/>
            <person name="Ehrlich S.D."/>
            <person name="Berka R.M."/>
        </authorList>
    </citation>
    <scope>NUCLEOTIDE SEQUENCE [LARGE SCALE GENOMIC DNA]</scope>
    <source>
        <strain evidence="2">ATCC 14580 / DSM 13 / JCM 2505 / CCUG 7422 / NBRC 12200 / NCIMB 9375 / NCTC 10341 / NRRL NRS-1264 / Gibson 46</strain>
    </source>
</reference>
<accession>Q62P28</accession>
<dbReference type="Proteomes" id="UP000000606">
    <property type="component" value="Chromosome"/>
</dbReference>
<keyword evidence="2" id="KW-1185">Reference proteome</keyword>
<dbReference type="KEGG" id="bli:BL05364"/>